<protein>
    <submittedName>
        <fullName evidence="1">Uncharacterized protein</fullName>
    </submittedName>
</protein>
<reference evidence="1" key="2">
    <citation type="submission" date="2020-09" db="EMBL/GenBank/DDBJ databases">
        <authorList>
            <person name="Sun Q."/>
            <person name="Zhou Y."/>
        </authorList>
    </citation>
    <scope>NUCLEOTIDE SEQUENCE</scope>
    <source>
        <strain evidence="1">CGMCC 1.15958</strain>
    </source>
</reference>
<keyword evidence="2" id="KW-1185">Reference proteome</keyword>
<dbReference type="RefSeq" id="WP_188768940.1">
    <property type="nucleotide sequence ID" value="NZ_BMKK01000010.1"/>
</dbReference>
<evidence type="ECO:0000313" key="1">
    <source>
        <dbReference type="EMBL" id="GGD72782.1"/>
    </source>
</evidence>
<reference evidence="1" key="1">
    <citation type="journal article" date="2014" name="Int. J. Syst. Evol. Microbiol.">
        <title>Complete genome sequence of Corynebacterium casei LMG S-19264T (=DSM 44701T), isolated from a smear-ripened cheese.</title>
        <authorList>
            <consortium name="US DOE Joint Genome Institute (JGI-PGF)"/>
            <person name="Walter F."/>
            <person name="Albersmeier A."/>
            <person name="Kalinowski J."/>
            <person name="Ruckert C."/>
        </authorList>
    </citation>
    <scope>NUCLEOTIDE SEQUENCE</scope>
    <source>
        <strain evidence="1">CGMCC 1.15958</strain>
    </source>
</reference>
<comment type="caution">
    <text evidence="1">The sequence shown here is derived from an EMBL/GenBank/DDBJ whole genome shotgun (WGS) entry which is preliminary data.</text>
</comment>
<dbReference type="EMBL" id="BMKK01000010">
    <property type="protein sequence ID" value="GGD72782.1"/>
    <property type="molecule type" value="Genomic_DNA"/>
</dbReference>
<proteinExistence type="predicted"/>
<sequence length="256" mass="29405">MDSIPLINSFKIEIFHRKEEFHGDAILAHSGFYSTSLSFDSLLYFLKHHDDNEGVIEHLRITLTEFSKNYAEIVCFLEYPIPKLLTKKLEQFDVIDSNEIAFNKSDVYVIINSDLDDEHIQLSSIFQNKQIVKRTTSYEGGLSAIENEWLVDVVEVLGKLDGTVGGITAILVFWKIIIQFFKGKQSMPLEISGKLNAAIAKKIKKKYNDKVASKSFRLREDGILVCIYKGDNNDSYKVLFNTKKNKIVDIDKEEYF</sequence>
<evidence type="ECO:0000313" key="2">
    <source>
        <dbReference type="Proteomes" id="UP000609064"/>
    </source>
</evidence>
<gene>
    <name evidence="1" type="ORF">GCM10011514_41090</name>
</gene>
<organism evidence="1 2">
    <name type="scientific">Emticicia aquatilis</name>
    <dbReference type="NCBI Taxonomy" id="1537369"/>
    <lineage>
        <taxon>Bacteria</taxon>
        <taxon>Pseudomonadati</taxon>
        <taxon>Bacteroidota</taxon>
        <taxon>Cytophagia</taxon>
        <taxon>Cytophagales</taxon>
        <taxon>Leadbetterellaceae</taxon>
        <taxon>Emticicia</taxon>
    </lineage>
</organism>
<name>A0A917DUP3_9BACT</name>
<accession>A0A917DUP3</accession>
<dbReference type="AlphaFoldDB" id="A0A917DUP3"/>
<dbReference type="Proteomes" id="UP000609064">
    <property type="component" value="Unassembled WGS sequence"/>
</dbReference>